<evidence type="ECO:0000313" key="2">
    <source>
        <dbReference type="EMBL" id="KAJ8871007.1"/>
    </source>
</evidence>
<accession>A0ABQ9GFJ8</accession>
<reference evidence="2 3" key="1">
    <citation type="submission" date="2023-02" db="EMBL/GenBank/DDBJ databases">
        <title>LHISI_Scaffold_Assembly.</title>
        <authorList>
            <person name="Stuart O.P."/>
            <person name="Cleave R."/>
            <person name="Magrath M.J.L."/>
            <person name="Mikheyev A.S."/>
        </authorList>
    </citation>
    <scope>NUCLEOTIDE SEQUENCE [LARGE SCALE GENOMIC DNA]</scope>
    <source>
        <strain evidence="2">Daus_M_001</strain>
        <tissue evidence="2">Leg muscle</tissue>
    </source>
</reference>
<keyword evidence="3" id="KW-1185">Reference proteome</keyword>
<comment type="caution">
    <text evidence="2">The sequence shown here is derived from an EMBL/GenBank/DDBJ whole genome shotgun (WGS) entry which is preliminary data.</text>
</comment>
<evidence type="ECO:0000313" key="3">
    <source>
        <dbReference type="Proteomes" id="UP001159363"/>
    </source>
</evidence>
<name>A0ABQ9GFJ8_9NEOP</name>
<feature type="compositionally biased region" description="Basic residues" evidence="1">
    <location>
        <begin position="101"/>
        <end position="111"/>
    </location>
</feature>
<feature type="compositionally biased region" description="Basic and acidic residues" evidence="1">
    <location>
        <begin position="561"/>
        <end position="573"/>
    </location>
</feature>
<organism evidence="2 3">
    <name type="scientific">Dryococelus australis</name>
    <dbReference type="NCBI Taxonomy" id="614101"/>
    <lineage>
        <taxon>Eukaryota</taxon>
        <taxon>Metazoa</taxon>
        <taxon>Ecdysozoa</taxon>
        <taxon>Arthropoda</taxon>
        <taxon>Hexapoda</taxon>
        <taxon>Insecta</taxon>
        <taxon>Pterygota</taxon>
        <taxon>Neoptera</taxon>
        <taxon>Polyneoptera</taxon>
        <taxon>Phasmatodea</taxon>
        <taxon>Verophasmatodea</taxon>
        <taxon>Anareolatae</taxon>
        <taxon>Phasmatidae</taxon>
        <taxon>Eurycanthinae</taxon>
        <taxon>Dryococelus</taxon>
    </lineage>
</organism>
<evidence type="ECO:0000256" key="1">
    <source>
        <dbReference type="SAM" id="MobiDB-lite"/>
    </source>
</evidence>
<feature type="region of interest" description="Disordered" evidence="1">
    <location>
        <begin position="97"/>
        <end position="131"/>
    </location>
</feature>
<feature type="region of interest" description="Disordered" evidence="1">
    <location>
        <begin position="561"/>
        <end position="582"/>
    </location>
</feature>
<dbReference type="Proteomes" id="UP001159363">
    <property type="component" value="Chromosome 11"/>
</dbReference>
<gene>
    <name evidence="2" type="ORF">PR048_027310</name>
</gene>
<sequence>MTSGNDKNSLASEDRALPCHWSVVSSGISRFPHICIPPLLHAHLALPASTLKNTPLRPAKIFNLNSTQQGLIQNVWSRVYRAGVLYVTPGIGYPPPLPHHPFSRSRRRKGINKGTFGSQSSAPQTLPSNRGAAVETGLWRTRARAVSRAAVGNVSGYQWPSPSSLPLHATWLQRVCVTPSLSDEAATQAPGITTHSPIPYCYYGAVFCRPGRKGIDCRRDEGSPLVCPAIRRRFQLQPANTLSLTPGSTQHHCQNECWHRLFLQRKKKGCHKIFRAEYADSVSINGTVQDGSSYAESPDGHTFVDGNAVAVLVAGTHASFIAGFKQQNDQDTRNDTYTAPSYWFRLFTAIKRRRVSVSKRDRRRNMLRGPGCSDFLVCRRMFCITDLVSQSSSGCVEPSRWSGLDYKFHSKPLDRQFRVGVTEWMTGGIQRPAEGDTATSIDGQLIHVAVPPLMLARFYDASSPKYLQPGGHLKQKHCFLSASVYLNRFTCSEATPLEQWGTTVAERLACSPLTKAIRAQSQLGDLPSHPHFHFGAVPYLLQSPSSTLKTRVIEMGMEQRRNERAGETGDLRENPPTNGIVRHHSHMRMSNLGYWLLVANEDYTASFTCLATLLEIVCSSVEPRLLAASCQRRLYGVIYMSGHRLFALVSNLGYWLLVANEDYTASFTCLATLLEIVCSSVEPRLLAASCQRRLYGVIYMSGHRLFALVSNLGYWLLVANEDYTASFTCLATLLEIVCSSVEPRLLAASCQRRLYGVIYMSGHRLFALVSNLGYWLLVANEDYTASFTCLATLLEIVCSSVEPRLLAASCQRRLYGVIYMSGHVIRDCMALMLTVLKHFPATAKLHHLLFSAHAHWRNVSGYILSGDGAKFVGVCLLASGGQLPNVTAGEDVGTSDNEELAAP</sequence>
<protein>
    <submittedName>
        <fullName evidence="2">Uncharacterized protein</fullName>
    </submittedName>
</protein>
<proteinExistence type="predicted"/>
<dbReference type="EMBL" id="JARBHB010000012">
    <property type="protein sequence ID" value="KAJ8871007.1"/>
    <property type="molecule type" value="Genomic_DNA"/>
</dbReference>
<feature type="compositionally biased region" description="Polar residues" evidence="1">
    <location>
        <begin position="115"/>
        <end position="128"/>
    </location>
</feature>